<feature type="compositionally biased region" description="Basic and acidic residues" evidence="1">
    <location>
        <begin position="38"/>
        <end position="60"/>
    </location>
</feature>
<feature type="compositionally biased region" description="Basic residues" evidence="1">
    <location>
        <begin position="114"/>
        <end position="124"/>
    </location>
</feature>
<gene>
    <name evidence="2" type="ORF">GCM10007877_38160</name>
</gene>
<evidence type="ECO:0000313" key="2">
    <source>
        <dbReference type="EMBL" id="GLS28097.1"/>
    </source>
</evidence>
<dbReference type="Proteomes" id="UP001156870">
    <property type="component" value="Unassembled WGS sequence"/>
</dbReference>
<evidence type="ECO:0000313" key="3">
    <source>
        <dbReference type="Proteomes" id="UP001156870"/>
    </source>
</evidence>
<dbReference type="RefSeq" id="WP_232595544.1">
    <property type="nucleotide sequence ID" value="NZ_BSPD01000101.1"/>
</dbReference>
<dbReference type="EMBL" id="BSPD01000101">
    <property type="protein sequence ID" value="GLS28097.1"/>
    <property type="molecule type" value="Genomic_DNA"/>
</dbReference>
<protein>
    <submittedName>
        <fullName evidence="2">Uncharacterized protein</fullName>
    </submittedName>
</protein>
<name>A0AA37TAZ0_9GAMM</name>
<evidence type="ECO:0000256" key="1">
    <source>
        <dbReference type="SAM" id="MobiDB-lite"/>
    </source>
</evidence>
<sequence length="124" mass="13653">MDGIPPSRMPVVTAQKLLKKVERKTDVTAPLYDEADQEGEHGGHGDDSGDDHGTDERGEALIDGSVDGVADELRESFTDIDSAKEAAFTERRSGKDRRGHHGSNLYECRSGQDRRHRHGINTKV</sequence>
<accession>A0AA37TAZ0</accession>
<proteinExistence type="predicted"/>
<feature type="region of interest" description="Disordered" evidence="1">
    <location>
        <begin position="20"/>
        <end position="124"/>
    </location>
</feature>
<keyword evidence="3" id="KW-1185">Reference proteome</keyword>
<reference evidence="2 3" key="1">
    <citation type="journal article" date="2014" name="Int. J. Syst. Evol. Microbiol.">
        <title>Complete genome sequence of Corynebacterium casei LMG S-19264T (=DSM 44701T), isolated from a smear-ripened cheese.</title>
        <authorList>
            <consortium name="US DOE Joint Genome Institute (JGI-PGF)"/>
            <person name="Walter F."/>
            <person name="Albersmeier A."/>
            <person name="Kalinowski J."/>
            <person name="Ruckert C."/>
        </authorList>
    </citation>
    <scope>NUCLEOTIDE SEQUENCE [LARGE SCALE GENOMIC DNA]</scope>
    <source>
        <strain evidence="2 3">NBRC 110095</strain>
    </source>
</reference>
<organism evidence="2 3">
    <name type="scientific">Marinibactrum halimedae</name>
    <dbReference type="NCBI Taxonomy" id="1444977"/>
    <lineage>
        <taxon>Bacteria</taxon>
        <taxon>Pseudomonadati</taxon>
        <taxon>Pseudomonadota</taxon>
        <taxon>Gammaproteobacteria</taxon>
        <taxon>Cellvibrionales</taxon>
        <taxon>Cellvibrionaceae</taxon>
        <taxon>Marinibactrum</taxon>
    </lineage>
</organism>
<feature type="compositionally biased region" description="Basic and acidic residues" evidence="1">
    <location>
        <begin position="71"/>
        <end position="93"/>
    </location>
</feature>
<dbReference type="AlphaFoldDB" id="A0AA37TAZ0"/>
<comment type="caution">
    <text evidence="2">The sequence shown here is derived from an EMBL/GenBank/DDBJ whole genome shotgun (WGS) entry which is preliminary data.</text>
</comment>